<evidence type="ECO:0000313" key="3">
    <source>
        <dbReference type="EMBL" id="WGW10611.1"/>
    </source>
</evidence>
<dbReference type="RefSeq" id="WP_349637391.1">
    <property type="nucleotide sequence ID" value="NZ_CP090958.1"/>
</dbReference>
<evidence type="ECO:0000256" key="2">
    <source>
        <dbReference type="SAM" id="Phobius"/>
    </source>
</evidence>
<proteinExistence type="predicted"/>
<dbReference type="Proteomes" id="UP001209083">
    <property type="component" value="Chromosome"/>
</dbReference>
<keyword evidence="4" id="KW-1185">Reference proteome</keyword>
<evidence type="ECO:0000313" key="4">
    <source>
        <dbReference type="Proteomes" id="UP001209083"/>
    </source>
</evidence>
<feature type="transmembrane region" description="Helical" evidence="2">
    <location>
        <begin position="44"/>
        <end position="62"/>
    </location>
</feature>
<accession>A0ABY8QP59</accession>
<sequence>MATSAIQRRYTAGVVTALTVMLPGASIAQKELMRVGVPLRMRDYAAGAAILIPAAIVCHLLARTTPSNGGFRLCRAGLAQTSTSVGDKASVSAASSDLDSHENF</sequence>
<dbReference type="EMBL" id="CP090958">
    <property type="protein sequence ID" value="WGW10611.1"/>
    <property type="molecule type" value="Genomic_DNA"/>
</dbReference>
<protein>
    <submittedName>
        <fullName evidence="3">Uncharacterized protein</fullName>
    </submittedName>
</protein>
<feature type="region of interest" description="Disordered" evidence="1">
    <location>
        <begin position="82"/>
        <end position="104"/>
    </location>
</feature>
<organism evidence="3 4">
    <name type="scientific">Saxibacter everestensis</name>
    <dbReference type="NCBI Taxonomy" id="2909229"/>
    <lineage>
        <taxon>Bacteria</taxon>
        <taxon>Bacillati</taxon>
        <taxon>Actinomycetota</taxon>
        <taxon>Actinomycetes</taxon>
        <taxon>Micrococcales</taxon>
        <taxon>Brevibacteriaceae</taxon>
        <taxon>Saxibacter</taxon>
    </lineage>
</organism>
<reference evidence="3 4" key="1">
    <citation type="submission" date="2023-05" db="EMBL/GenBank/DDBJ databases">
        <title>Lithophilousrod everest ZFBP1038 complete genpme.</title>
        <authorList>
            <person name="Tian M."/>
        </authorList>
    </citation>
    <scope>NUCLEOTIDE SEQUENCE [LARGE SCALE GENOMIC DNA]</scope>
    <source>
        <strain evidence="3 4">ZFBP1038</strain>
    </source>
</reference>
<evidence type="ECO:0000256" key="1">
    <source>
        <dbReference type="SAM" id="MobiDB-lite"/>
    </source>
</evidence>
<gene>
    <name evidence="3" type="ORF">LWF01_10720</name>
</gene>
<keyword evidence="2" id="KW-1133">Transmembrane helix</keyword>
<name>A0ABY8QP59_9MICO</name>
<feature type="compositionally biased region" description="Low complexity" evidence="1">
    <location>
        <begin position="84"/>
        <end position="97"/>
    </location>
</feature>
<keyword evidence="2" id="KW-0472">Membrane</keyword>
<keyword evidence="2" id="KW-0812">Transmembrane</keyword>